<gene>
    <name evidence="3" type="ORF">G4Y79_23120</name>
</gene>
<reference evidence="3 4" key="1">
    <citation type="submission" date="2020-02" db="EMBL/GenBank/DDBJ databases">
        <authorList>
            <person name="Zheng R.K."/>
            <person name="Sun C.M."/>
        </authorList>
    </citation>
    <scope>NUCLEOTIDE SEQUENCE [LARGE SCALE GENOMIC DNA]</scope>
    <source>
        <strain evidence="4">rifampicinis</strain>
    </source>
</reference>
<dbReference type="NCBIfam" id="NF002616">
    <property type="entry name" value="PRK02268.1-2"/>
    <property type="match status" value="1"/>
</dbReference>
<accession>A0A7S8IF43</accession>
<dbReference type="Proteomes" id="UP000594468">
    <property type="component" value="Chromosome"/>
</dbReference>
<dbReference type="AlphaFoldDB" id="A0A7S8IF43"/>
<dbReference type="InterPro" id="IPR022996">
    <property type="entry name" value="UPF0310"/>
</dbReference>
<evidence type="ECO:0000313" key="3">
    <source>
        <dbReference type="EMBL" id="QPC82543.1"/>
    </source>
</evidence>
<dbReference type="SUPFAM" id="SSF88697">
    <property type="entry name" value="PUA domain-like"/>
    <property type="match status" value="1"/>
</dbReference>
<dbReference type="InterPro" id="IPR015947">
    <property type="entry name" value="PUA-like_sf"/>
</dbReference>
<proteinExistence type="inferred from homology"/>
<dbReference type="CDD" id="cd21132">
    <property type="entry name" value="EVE-like"/>
    <property type="match status" value="1"/>
</dbReference>
<evidence type="ECO:0000256" key="1">
    <source>
        <dbReference type="HAMAP-Rule" id="MF_00771"/>
    </source>
</evidence>
<protein>
    <recommendedName>
        <fullName evidence="1">UPF0310 protein G4Y79_23120</fullName>
    </recommendedName>
</protein>
<sequence length="142" mass="16248">MSQHYWVGVVVKDHILKGVDGGFCQLGHGKKSYVQRLAPGDWLVYYAPRTTLKDGDPVRAFVALGQVKEGDVYQHQEASDFHPWRRDIDYSSGTEADIYPLLDQLSFIQDRTHWGMQFRRSLFEVSRADFEIITEAMGVSLP</sequence>
<dbReference type="Gene3D" id="3.10.590.10">
    <property type="entry name" value="ph1033 like domains"/>
    <property type="match status" value="1"/>
</dbReference>
<dbReference type="EMBL" id="CP062983">
    <property type="protein sequence ID" value="QPC82543.1"/>
    <property type="molecule type" value="Genomic_DNA"/>
</dbReference>
<dbReference type="RefSeq" id="WP_195170612.1">
    <property type="nucleotide sequence ID" value="NZ_CP062983.1"/>
</dbReference>
<feature type="domain" description="EVE" evidence="2">
    <location>
        <begin position="5"/>
        <end position="135"/>
    </location>
</feature>
<comment type="similarity">
    <text evidence="1">Belongs to the UPF0310 family.</text>
</comment>
<dbReference type="Pfam" id="PF01878">
    <property type="entry name" value="EVE"/>
    <property type="match status" value="1"/>
</dbReference>
<evidence type="ECO:0000259" key="2">
    <source>
        <dbReference type="Pfam" id="PF01878"/>
    </source>
</evidence>
<name>A0A7S8IF43_9CHLR</name>
<dbReference type="KEGG" id="pmet:G4Y79_23120"/>
<keyword evidence="4" id="KW-1185">Reference proteome</keyword>
<evidence type="ECO:0000313" key="4">
    <source>
        <dbReference type="Proteomes" id="UP000594468"/>
    </source>
</evidence>
<dbReference type="HAMAP" id="MF_00771">
    <property type="entry name" value="UPF0310"/>
    <property type="match status" value="1"/>
</dbReference>
<organism evidence="3 4">
    <name type="scientific">Phototrophicus methaneseepsis</name>
    <dbReference type="NCBI Taxonomy" id="2710758"/>
    <lineage>
        <taxon>Bacteria</taxon>
        <taxon>Bacillati</taxon>
        <taxon>Chloroflexota</taxon>
        <taxon>Candidatus Thermofontia</taxon>
        <taxon>Phototrophicales</taxon>
        <taxon>Phototrophicaceae</taxon>
        <taxon>Phototrophicus</taxon>
    </lineage>
</organism>
<dbReference type="InterPro" id="IPR002740">
    <property type="entry name" value="EVE_domain"/>
</dbReference>